<dbReference type="Pfam" id="PF08241">
    <property type="entry name" value="Methyltransf_11"/>
    <property type="match status" value="1"/>
</dbReference>
<dbReference type="CDD" id="cd02440">
    <property type="entry name" value="AdoMet_MTases"/>
    <property type="match status" value="1"/>
</dbReference>
<dbReference type="AlphaFoldDB" id="A0A1I6UY09"/>
<dbReference type="OrthoDB" id="8385759at2"/>
<sequence length="230" mass="25976">MKKQIITAILAIASTSTIMAQEHQNKKHHGHGDGKPAHSANEYMHKSSTDDLINRFESKERDEYQQPHKVMQYLGDINGKAIMDIGAGTGYFSVKLAKHGANVIAADVNDEFQTFLKKRIEDNKIENITLRKIPFDSPNLKDNEVDMVLIVNTYHHIDNRAEYFAKVKKGLKNDGELVVIDFFKTDVPVGPPINHKVSIDEVIAELKKAGYTSFEVNVDLLPYQFIIKAK</sequence>
<evidence type="ECO:0000256" key="1">
    <source>
        <dbReference type="SAM" id="MobiDB-lite"/>
    </source>
</evidence>
<gene>
    <name evidence="3" type="ORF">SAMN05660206_110116</name>
</gene>
<evidence type="ECO:0000259" key="2">
    <source>
        <dbReference type="Pfam" id="PF08241"/>
    </source>
</evidence>
<evidence type="ECO:0000313" key="3">
    <source>
        <dbReference type="EMBL" id="SFT06263.1"/>
    </source>
</evidence>
<dbReference type="GO" id="GO:0032259">
    <property type="term" value="P:methylation"/>
    <property type="evidence" value="ECO:0007669"/>
    <property type="project" value="UniProtKB-KW"/>
</dbReference>
<dbReference type="PANTHER" id="PTHR43861">
    <property type="entry name" value="TRANS-ACONITATE 2-METHYLTRANSFERASE-RELATED"/>
    <property type="match status" value="1"/>
</dbReference>
<dbReference type="EMBL" id="FOZZ01000010">
    <property type="protein sequence ID" value="SFT06263.1"/>
    <property type="molecule type" value="Genomic_DNA"/>
</dbReference>
<keyword evidence="3" id="KW-0489">Methyltransferase</keyword>
<keyword evidence="4" id="KW-1185">Reference proteome</keyword>
<dbReference type="Gene3D" id="3.40.50.150">
    <property type="entry name" value="Vaccinia Virus protein VP39"/>
    <property type="match status" value="1"/>
</dbReference>
<dbReference type="STRING" id="683125.SAMN05660206_110116"/>
<protein>
    <submittedName>
        <fullName evidence="3">Methyltransferase domain-containing protein</fullName>
    </submittedName>
</protein>
<dbReference type="Proteomes" id="UP000198785">
    <property type="component" value="Unassembled WGS sequence"/>
</dbReference>
<reference evidence="3 4" key="1">
    <citation type="submission" date="2016-10" db="EMBL/GenBank/DDBJ databases">
        <authorList>
            <person name="de Groot N.N."/>
        </authorList>
    </citation>
    <scope>NUCLEOTIDE SEQUENCE [LARGE SCALE GENOMIC DNA]</scope>
    <source>
        <strain evidence="3 4">DSM 22789</strain>
    </source>
</reference>
<dbReference type="RefSeq" id="WP_093366779.1">
    <property type="nucleotide sequence ID" value="NZ_FOZZ01000010.1"/>
</dbReference>
<dbReference type="GO" id="GO:0008757">
    <property type="term" value="F:S-adenosylmethionine-dependent methyltransferase activity"/>
    <property type="evidence" value="ECO:0007669"/>
    <property type="project" value="InterPro"/>
</dbReference>
<keyword evidence="3" id="KW-0808">Transferase</keyword>
<evidence type="ECO:0000313" key="4">
    <source>
        <dbReference type="Proteomes" id="UP000198785"/>
    </source>
</evidence>
<feature type="domain" description="Methyltransferase type 11" evidence="2">
    <location>
        <begin position="84"/>
        <end position="179"/>
    </location>
</feature>
<organism evidence="3 4">
    <name type="scientific">Sphingobacterium wenxiniae</name>
    <dbReference type="NCBI Taxonomy" id="683125"/>
    <lineage>
        <taxon>Bacteria</taxon>
        <taxon>Pseudomonadati</taxon>
        <taxon>Bacteroidota</taxon>
        <taxon>Sphingobacteriia</taxon>
        <taxon>Sphingobacteriales</taxon>
        <taxon>Sphingobacteriaceae</taxon>
        <taxon>Sphingobacterium</taxon>
    </lineage>
</organism>
<proteinExistence type="predicted"/>
<dbReference type="SUPFAM" id="SSF53335">
    <property type="entry name" value="S-adenosyl-L-methionine-dependent methyltransferases"/>
    <property type="match status" value="1"/>
</dbReference>
<name>A0A1I6UY09_9SPHI</name>
<accession>A0A1I6UY09</accession>
<dbReference type="InterPro" id="IPR029063">
    <property type="entry name" value="SAM-dependent_MTases_sf"/>
</dbReference>
<dbReference type="InterPro" id="IPR013216">
    <property type="entry name" value="Methyltransf_11"/>
</dbReference>
<feature type="region of interest" description="Disordered" evidence="1">
    <location>
        <begin position="21"/>
        <end position="48"/>
    </location>
</feature>